<gene>
    <name evidence="1" type="ORF">C8E89_14328</name>
</gene>
<reference evidence="2" key="1">
    <citation type="submission" date="2018-05" db="EMBL/GenBank/DDBJ databases">
        <authorList>
            <person name="Deangelis K."/>
            <person name="Huntemann M."/>
            <person name="Clum A."/>
            <person name="Pillay M."/>
            <person name="Palaniappan K."/>
            <person name="Varghese N."/>
            <person name="Mikhailova N."/>
            <person name="Stamatis D."/>
            <person name="Reddy T."/>
            <person name="Daum C."/>
            <person name="Shapiro N."/>
            <person name="Ivanova N."/>
            <person name="Kyrpides N."/>
            <person name="Woyke T."/>
        </authorList>
    </citation>
    <scope>NUCLEOTIDE SEQUENCE [LARGE SCALE GENOMIC DNA]</scope>
    <source>
        <strain evidence="2">GAS496</strain>
    </source>
</reference>
<reference evidence="1 2" key="2">
    <citation type="submission" date="2018-06" db="EMBL/GenBank/DDBJ databases">
        <title>Sequencing of bacterial isolates from soil warming experiment in Harvard Forest, Massachusetts, USA.</title>
        <authorList>
            <person name="Deangelis K.PhD."/>
        </authorList>
    </citation>
    <scope>NUCLEOTIDE SEQUENCE [LARGE SCALE GENOMIC DNA]</scope>
    <source>
        <strain evidence="1 2">GAS496</strain>
    </source>
</reference>
<dbReference type="AlphaFoldDB" id="A0A318H9Y5"/>
<dbReference type="Proteomes" id="UP000247781">
    <property type="component" value="Unassembled WGS sequence"/>
</dbReference>
<name>A0A318H9Y5_9MYCO</name>
<dbReference type="EMBL" id="QJJU01000043">
    <property type="protein sequence ID" value="PXW98878.1"/>
    <property type="molecule type" value="Genomic_DNA"/>
</dbReference>
<protein>
    <submittedName>
        <fullName evidence="1">Uncharacterized protein</fullName>
    </submittedName>
</protein>
<evidence type="ECO:0000313" key="1">
    <source>
        <dbReference type="EMBL" id="PXW98878.1"/>
    </source>
</evidence>
<sequence>MTNGLARNGDQPARAGGRGFFTGVDVGVIGVAAARTMNPPYPPRSSWLAMEDYVALINEATPMRAAPMPLSTRDLPTLVSAITGLRAPVSAVLVVGLSAAESAAVQHRVADAGGPLVITHIDAVTMLRSRAVTRARARVVMADTESLPLLGPILIGCGIGELTTWHHRDAHDYPLARLMAHNDVLVDPNAAVSVPHAGDRTVRIPDEPFEFGALVVPGLLAGLCGRGVATLEVEHLLAAAHVLALLTPPGRLLPESDEPLIVETIARHISKTLTDRHR</sequence>
<keyword evidence="2" id="KW-1185">Reference proteome</keyword>
<organism evidence="1 2">
    <name type="scientific">Mycolicibacterium moriokaense</name>
    <dbReference type="NCBI Taxonomy" id="39691"/>
    <lineage>
        <taxon>Bacteria</taxon>
        <taxon>Bacillati</taxon>
        <taxon>Actinomycetota</taxon>
        <taxon>Actinomycetes</taxon>
        <taxon>Mycobacteriales</taxon>
        <taxon>Mycobacteriaceae</taxon>
        <taxon>Mycolicibacterium</taxon>
    </lineage>
</organism>
<accession>A0A318H9Y5</accession>
<proteinExistence type="predicted"/>
<evidence type="ECO:0000313" key="2">
    <source>
        <dbReference type="Proteomes" id="UP000247781"/>
    </source>
</evidence>
<comment type="caution">
    <text evidence="1">The sequence shown here is derived from an EMBL/GenBank/DDBJ whole genome shotgun (WGS) entry which is preliminary data.</text>
</comment>